<sequence length="144" mass="16703">ELRHTLKVSRTARQPTIANIFESLIDLCHYLPNDYIESSLLTKLKDRLSELCNNFTTEKCQEFLNHIDTYFLIDETSPSRSESISRALSIDNQFNEYIQAVKQEIAKISELQTFIHQSPTDVTIYKDLFDTKLQGKKKNSSVQL</sequence>
<gene>
    <name evidence="1" type="ORF">SMN809_LOCUS83758</name>
</gene>
<organism evidence="1 2">
    <name type="scientific">Rotaria magnacalcarata</name>
    <dbReference type="NCBI Taxonomy" id="392030"/>
    <lineage>
        <taxon>Eukaryota</taxon>
        <taxon>Metazoa</taxon>
        <taxon>Spiralia</taxon>
        <taxon>Gnathifera</taxon>
        <taxon>Rotifera</taxon>
        <taxon>Eurotatoria</taxon>
        <taxon>Bdelloidea</taxon>
        <taxon>Philodinida</taxon>
        <taxon>Philodinidae</taxon>
        <taxon>Rotaria</taxon>
    </lineage>
</organism>
<reference evidence="1" key="1">
    <citation type="submission" date="2021-02" db="EMBL/GenBank/DDBJ databases">
        <authorList>
            <person name="Nowell W R."/>
        </authorList>
    </citation>
    <scope>NUCLEOTIDE SEQUENCE</scope>
</reference>
<dbReference type="EMBL" id="CAJOBI010356857">
    <property type="protein sequence ID" value="CAF5224347.1"/>
    <property type="molecule type" value="Genomic_DNA"/>
</dbReference>
<evidence type="ECO:0000313" key="1">
    <source>
        <dbReference type="EMBL" id="CAF5224347.1"/>
    </source>
</evidence>
<protein>
    <submittedName>
        <fullName evidence="1">Uncharacterized protein</fullName>
    </submittedName>
</protein>
<accession>A0A8S3JWU5</accession>
<proteinExistence type="predicted"/>
<comment type="caution">
    <text evidence="1">The sequence shown here is derived from an EMBL/GenBank/DDBJ whole genome shotgun (WGS) entry which is preliminary data.</text>
</comment>
<name>A0A8S3JWU5_9BILA</name>
<evidence type="ECO:0000313" key="2">
    <source>
        <dbReference type="Proteomes" id="UP000676336"/>
    </source>
</evidence>
<dbReference type="Proteomes" id="UP000676336">
    <property type="component" value="Unassembled WGS sequence"/>
</dbReference>
<feature type="non-terminal residue" evidence="1">
    <location>
        <position position="1"/>
    </location>
</feature>
<dbReference type="AlphaFoldDB" id="A0A8S3JWU5"/>